<evidence type="ECO:0000256" key="3">
    <source>
        <dbReference type="ARBA" id="ARBA00022448"/>
    </source>
</evidence>
<dbReference type="EMBL" id="CAUOFW020004503">
    <property type="protein sequence ID" value="CAK9165974.1"/>
    <property type="molecule type" value="Genomic_DNA"/>
</dbReference>
<keyword evidence="11" id="KW-1185">Reference proteome</keyword>
<dbReference type="PANTHER" id="PTHR10791">
    <property type="entry name" value="RAG1-ACTIVATING PROTEIN 1"/>
    <property type="match status" value="1"/>
</dbReference>
<reference evidence="10 11" key="1">
    <citation type="submission" date="2024-02" db="EMBL/GenBank/DDBJ databases">
        <authorList>
            <person name="Vignale AGUSTIN F."/>
            <person name="Sosa J E."/>
            <person name="Modenutti C."/>
        </authorList>
    </citation>
    <scope>NUCLEOTIDE SEQUENCE [LARGE SCALE GENOMIC DNA]</scope>
</reference>
<evidence type="ECO:0000256" key="6">
    <source>
        <dbReference type="ARBA" id="ARBA00022737"/>
    </source>
</evidence>
<keyword evidence="4" id="KW-0762">Sugar transport</keyword>
<protein>
    <submittedName>
        <fullName evidence="10">Uncharacterized protein</fullName>
    </submittedName>
</protein>
<keyword evidence="5 9" id="KW-0812">Transmembrane</keyword>
<evidence type="ECO:0000256" key="5">
    <source>
        <dbReference type="ARBA" id="ARBA00022692"/>
    </source>
</evidence>
<dbReference type="InterPro" id="IPR004316">
    <property type="entry name" value="SWEET_rpt"/>
</dbReference>
<evidence type="ECO:0000256" key="2">
    <source>
        <dbReference type="ARBA" id="ARBA00007809"/>
    </source>
</evidence>
<evidence type="ECO:0000256" key="7">
    <source>
        <dbReference type="ARBA" id="ARBA00022989"/>
    </source>
</evidence>
<dbReference type="Pfam" id="PF03083">
    <property type="entry name" value="MtN3_slv"/>
    <property type="match status" value="1"/>
</dbReference>
<sequence length="104" mass="11676">MEGLSFFAAVIGEQHYLGTCFPLPHKYFWRIVTNRSTIEFESLPYICTLLNSSLWTYYGITKLGVLPVAIVNGFGIVVETVCIALFLTFAPEKMKVTSPISFDT</sequence>
<proteinExistence type="inferred from homology"/>
<evidence type="ECO:0000256" key="4">
    <source>
        <dbReference type="ARBA" id="ARBA00022597"/>
    </source>
</evidence>
<dbReference type="Proteomes" id="UP001642360">
    <property type="component" value="Unassembled WGS sequence"/>
</dbReference>
<dbReference type="PANTHER" id="PTHR10791:SF120">
    <property type="entry name" value="BIDIRECTIONAL SUGAR TRANSPORTER SWEET17"/>
    <property type="match status" value="1"/>
</dbReference>
<comment type="similarity">
    <text evidence="2">Belongs to the SWEET sugar transporter family.</text>
</comment>
<evidence type="ECO:0000313" key="11">
    <source>
        <dbReference type="Proteomes" id="UP001642360"/>
    </source>
</evidence>
<dbReference type="Gene3D" id="1.20.1280.290">
    <property type="match status" value="1"/>
</dbReference>
<keyword evidence="3" id="KW-0813">Transport</keyword>
<dbReference type="GO" id="GO:0012505">
    <property type="term" value="C:endomembrane system"/>
    <property type="evidence" value="ECO:0007669"/>
    <property type="project" value="UniProtKB-SubCell"/>
</dbReference>
<dbReference type="AlphaFoldDB" id="A0ABC8TG66"/>
<gene>
    <name evidence="10" type="ORF">ILEXP_LOCUS35178</name>
</gene>
<feature type="transmembrane region" description="Helical" evidence="9">
    <location>
        <begin position="66"/>
        <end position="90"/>
    </location>
</feature>
<evidence type="ECO:0000313" key="10">
    <source>
        <dbReference type="EMBL" id="CAK9165974.1"/>
    </source>
</evidence>
<evidence type="ECO:0000256" key="8">
    <source>
        <dbReference type="ARBA" id="ARBA00023136"/>
    </source>
</evidence>
<accession>A0ABC8TG66</accession>
<keyword evidence="7 9" id="KW-1133">Transmembrane helix</keyword>
<name>A0ABC8TG66_9AQUA</name>
<evidence type="ECO:0000256" key="9">
    <source>
        <dbReference type="SAM" id="Phobius"/>
    </source>
</evidence>
<organism evidence="10 11">
    <name type="scientific">Ilex paraguariensis</name>
    <name type="common">yerba mate</name>
    <dbReference type="NCBI Taxonomy" id="185542"/>
    <lineage>
        <taxon>Eukaryota</taxon>
        <taxon>Viridiplantae</taxon>
        <taxon>Streptophyta</taxon>
        <taxon>Embryophyta</taxon>
        <taxon>Tracheophyta</taxon>
        <taxon>Spermatophyta</taxon>
        <taxon>Magnoliopsida</taxon>
        <taxon>eudicotyledons</taxon>
        <taxon>Gunneridae</taxon>
        <taxon>Pentapetalae</taxon>
        <taxon>asterids</taxon>
        <taxon>campanulids</taxon>
        <taxon>Aquifoliales</taxon>
        <taxon>Aquifoliaceae</taxon>
        <taxon>Ilex</taxon>
    </lineage>
</organism>
<comment type="caution">
    <text evidence="10">The sequence shown here is derived from an EMBL/GenBank/DDBJ whole genome shotgun (WGS) entry which is preliminary data.</text>
</comment>
<evidence type="ECO:0000256" key="1">
    <source>
        <dbReference type="ARBA" id="ARBA00004127"/>
    </source>
</evidence>
<comment type="subcellular location">
    <subcellularLocation>
        <location evidence="1">Endomembrane system</location>
        <topology evidence="1">Multi-pass membrane protein</topology>
    </subcellularLocation>
</comment>
<keyword evidence="6" id="KW-0677">Repeat</keyword>
<keyword evidence="8 9" id="KW-0472">Membrane</keyword>
<dbReference type="InterPro" id="IPR047664">
    <property type="entry name" value="SWEET"/>
</dbReference>